<dbReference type="Pfam" id="PF01370">
    <property type="entry name" value="Epimerase"/>
    <property type="match status" value="1"/>
</dbReference>
<dbReference type="AlphaFoldDB" id="A0A8J3VMV3"/>
<dbReference type="InterPro" id="IPR036291">
    <property type="entry name" value="NAD(P)-bd_dom_sf"/>
</dbReference>
<keyword evidence="3" id="KW-1185">Reference proteome</keyword>
<dbReference type="SUPFAM" id="SSF51735">
    <property type="entry name" value="NAD(P)-binding Rossmann-fold domains"/>
    <property type="match status" value="1"/>
</dbReference>
<dbReference type="RefSeq" id="WP_203915479.1">
    <property type="nucleotide sequence ID" value="NZ_BONY01000164.1"/>
</dbReference>
<organism evidence="2 3">
    <name type="scientific">Rhizocola hellebori</name>
    <dbReference type="NCBI Taxonomy" id="1392758"/>
    <lineage>
        <taxon>Bacteria</taxon>
        <taxon>Bacillati</taxon>
        <taxon>Actinomycetota</taxon>
        <taxon>Actinomycetes</taxon>
        <taxon>Micromonosporales</taxon>
        <taxon>Micromonosporaceae</taxon>
        <taxon>Rhizocola</taxon>
    </lineage>
</organism>
<evidence type="ECO:0000313" key="2">
    <source>
        <dbReference type="EMBL" id="GIH11756.1"/>
    </source>
</evidence>
<protein>
    <submittedName>
        <fullName evidence="2">NAD-dependent epimerase</fullName>
    </submittedName>
</protein>
<gene>
    <name evidence="2" type="ORF">Rhe02_98230</name>
</gene>
<reference evidence="2" key="1">
    <citation type="submission" date="2021-01" db="EMBL/GenBank/DDBJ databases">
        <title>Whole genome shotgun sequence of Rhizocola hellebori NBRC 109834.</title>
        <authorList>
            <person name="Komaki H."/>
            <person name="Tamura T."/>
        </authorList>
    </citation>
    <scope>NUCLEOTIDE SEQUENCE</scope>
    <source>
        <strain evidence="2">NBRC 109834</strain>
    </source>
</reference>
<proteinExistence type="predicted"/>
<comment type="caution">
    <text evidence="2">The sequence shown here is derived from an EMBL/GenBank/DDBJ whole genome shotgun (WGS) entry which is preliminary data.</text>
</comment>
<dbReference type="InterPro" id="IPR001509">
    <property type="entry name" value="Epimerase_deHydtase"/>
</dbReference>
<sequence>MHVIVGAGPVGSRTALLLAERGETVRVISRSGRGPSAERIELVAADATDPAKLTELSKGATAIYNCANPAYHTWLTDWPPLAASLLQAAEANQALLVTFSNLYGYGPVSGPITAATPMRAEHPKLRVRRQMWEDALAAHLAGKVRVTEARASDFIGSESNSVLSDVVLKRTVNGKSAFAFGDPDAPHSWTNVNDVAKTLVAIAGDERAWGKAWLVPTAAPMSVRQAANRANELAGLGKAKISTVPYAMLWTMGLFSKVMKELRATYYQFAKPFTIDSSLTEQTFGLTPTSMDESLLASTRLDRNR</sequence>
<name>A0A8J3VMV3_9ACTN</name>
<dbReference type="Proteomes" id="UP000612899">
    <property type="component" value="Unassembled WGS sequence"/>
</dbReference>
<evidence type="ECO:0000259" key="1">
    <source>
        <dbReference type="Pfam" id="PF01370"/>
    </source>
</evidence>
<evidence type="ECO:0000313" key="3">
    <source>
        <dbReference type="Proteomes" id="UP000612899"/>
    </source>
</evidence>
<accession>A0A8J3VMV3</accession>
<dbReference type="EMBL" id="BONY01000164">
    <property type="protein sequence ID" value="GIH11756.1"/>
    <property type="molecule type" value="Genomic_DNA"/>
</dbReference>
<feature type="domain" description="NAD-dependent epimerase/dehydratase" evidence="1">
    <location>
        <begin position="4"/>
        <end position="205"/>
    </location>
</feature>
<dbReference type="Gene3D" id="3.40.50.720">
    <property type="entry name" value="NAD(P)-binding Rossmann-like Domain"/>
    <property type="match status" value="1"/>
</dbReference>